<dbReference type="AlphaFoldDB" id="W9S1X0"/>
<feature type="region of interest" description="Disordered" evidence="1">
    <location>
        <begin position="41"/>
        <end position="72"/>
    </location>
</feature>
<proteinExistence type="predicted"/>
<evidence type="ECO:0000256" key="1">
    <source>
        <dbReference type="SAM" id="MobiDB-lite"/>
    </source>
</evidence>
<dbReference type="STRING" id="981085.W9S1X0"/>
<organism evidence="2 3">
    <name type="scientific">Morus notabilis</name>
    <dbReference type="NCBI Taxonomy" id="981085"/>
    <lineage>
        <taxon>Eukaryota</taxon>
        <taxon>Viridiplantae</taxon>
        <taxon>Streptophyta</taxon>
        <taxon>Embryophyta</taxon>
        <taxon>Tracheophyta</taxon>
        <taxon>Spermatophyta</taxon>
        <taxon>Magnoliopsida</taxon>
        <taxon>eudicotyledons</taxon>
        <taxon>Gunneridae</taxon>
        <taxon>Pentapetalae</taxon>
        <taxon>rosids</taxon>
        <taxon>fabids</taxon>
        <taxon>Rosales</taxon>
        <taxon>Moraceae</taxon>
        <taxon>Moreae</taxon>
        <taxon>Morus</taxon>
    </lineage>
</organism>
<evidence type="ECO:0000313" key="3">
    <source>
        <dbReference type="Proteomes" id="UP000030645"/>
    </source>
</evidence>
<protein>
    <submittedName>
        <fullName evidence="2">Uncharacterized protein</fullName>
    </submittedName>
</protein>
<sequence length="72" mass="7951">MLVLAAQTFSAITFWSIEPAEARISRSETKRKILEKLEQLREKAGISKPKDDSEKIPSPQPPSGKDGNLQAS</sequence>
<name>W9S1X0_9ROSA</name>
<dbReference type="Proteomes" id="UP000030645">
    <property type="component" value="Unassembled WGS sequence"/>
</dbReference>
<gene>
    <name evidence="2" type="ORF">L484_001668</name>
</gene>
<feature type="compositionally biased region" description="Basic and acidic residues" evidence="1">
    <location>
        <begin position="41"/>
        <end position="55"/>
    </location>
</feature>
<keyword evidence="3" id="KW-1185">Reference proteome</keyword>
<evidence type="ECO:0000313" key="2">
    <source>
        <dbReference type="EMBL" id="EXC04503.1"/>
    </source>
</evidence>
<reference evidence="3" key="1">
    <citation type="submission" date="2013-01" db="EMBL/GenBank/DDBJ databases">
        <title>Draft Genome Sequence of a Mulberry Tree, Morus notabilis C.K. Schneid.</title>
        <authorList>
            <person name="He N."/>
            <person name="Zhao S."/>
        </authorList>
    </citation>
    <scope>NUCLEOTIDE SEQUENCE</scope>
</reference>
<accession>W9S1X0</accession>
<dbReference type="EMBL" id="KE345476">
    <property type="protein sequence ID" value="EXC04503.1"/>
    <property type="molecule type" value="Genomic_DNA"/>
</dbReference>